<dbReference type="Gene3D" id="2.120.10.30">
    <property type="entry name" value="TolB, C-terminal domain"/>
    <property type="match status" value="1"/>
</dbReference>
<dbReference type="InterPro" id="IPR011042">
    <property type="entry name" value="6-blade_b-propeller_TolB-like"/>
</dbReference>
<name>A0AAV1IIR4_9CHLO</name>
<feature type="compositionally biased region" description="Polar residues" evidence="1">
    <location>
        <begin position="301"/>
        <end position="311"/>
    </location>
</feature>
<keyword evidence="4" id="KW-1185">Reference proteome</keyword>
<dbReference type="InterPro" id="IPR011041">
    <property type="entry name" value="Quinoprot_gluc/sorb_DH_b-prop"/>
</dbReference>
<evidence type="ECO:0000313" key="4">
    <source>
        <dbReference type="Proteomes" id="UP001314263"/>
    </source>
</evidence>
<evidence type="ECO:0000256" key="2">
    <source>
        <dbReference type="SAM" id="SignalP"/>
    </source>
</evidence>
<feature type="region of interest" description="Disordered" evidence="1">
    <location>
        <begin position="301"/>
        <end position="320"/>
    </location>
</feature>
<gene>
    <name evidence="3" type="ORF">CVIRNUC_010430</name>
</gene>
<reference evidence="3 4" key="1">
    <citation type="submission" date="2023-10" db="EMBL/GenBank/DDBJ databases">
        <authorList>
            <person name="Maclean D."/>
            <person name="Macfadyen A."/>
        </authorList>
    </citation>
    <scope>NUCLEOTIDE SEQUENCE [LARGE SCALE GENOMIC DNA]</scope>
</reference>
<dbReference type="EMBL" id="CAUYUE010000016">
    <property type="protein sequence ID" value="CAK0787214.1"/>
    <property type="molecule type" value="Genomic_DNA"/>
</dbReference>
<dbReference type="Proteomes" id="UP001314263">
    <property type="component" value="Unassembled WGS sequence"/>
</dbReference>
<feature type="chain" id="PRO_5043819041" evidence="2">
    <location>
        <begin position="28"/>
        <end position="441"/>
    </location>
</feature>
<organism evidence="3 4">
    <name type="scientific">Coccomyxa viridis</name>
    <dbReference type="NCBI Taxonomy" id="1274662"/>
    <lineage>
        <taxon>Eukaryota</taxon>
        <taxon>Viridiplantae</taxon>
        <taxon>Chlorophyta</taxon>
        <taxon>core chlorophytes</taxon>
        <taxon>Trebouxiophyceae</taxon>
        <taxon>Trebouxiophyceae incertae sedis</taxon>
        <taxon>Coccomyxaceae</taxon>
        <taxon>Coccomyxa</taxon>
    </lineage>
</organism>
<comment type="caution">
    <text evidence="3">The sequence shown here is derived from an EMBL/GenBank/DDBJ whole genome shotgun (WGS) entry which is preliminary data.</text>
</comment>
<accession>A0AAV1IIR4</accession>
<dbReference type="SUPFAM" id="SSF50952">
    <property type="entry name" value="Soluble quinoprotein glucose dehydrogenase"/>
    <property type="match status" value="1"/>
</dbReference>
<evidence type="ECO:0000256" key="1">
    <source>
        <dbReference type="SAM" id="MobiDB-lite"/>
    </source>
</evidence>
<sequence length="441" mass="45711">MRHWCTALTYTSRLFLTHLLLRRGFLATSLPLQDLAAPLGFNISLYTDQVPRPRYLAISKTSRPPISLTYISTNGSQVYALIDRQGTGAPEVVPILDALTQPNGVAWLNGTLYVAQPNAILQYTGADDAVLAGKALGSPGIVLAPIASLDGSPKILKIGPDRKLYYSVGPSCDQSGTCRCGDAVASAPQVHYCSIARVSLDGAGATSRITGVRDVGGLAFDPSSQEPVVAFTSQHPVPAKGPSASDDLLYYQDADDAVDLGAPLCQWHGRGSPIVRSIGPGNATADATNAVMPQLITSSGASGAKQASCSGESPPPAQALGPRVAAMGLSFYPGAQPGYNSTAPFPRKYVNSTAFIAEHGSPSSPAKPGFRVAAVTLTSNGTEANATAHINFISGWLSGGIPWGRPVDTAPLLDGSLLVSDDLAGAVYRVTYDPQALGGLP</sequence>
<proteinExistence type="predicted"/>
<evidence type="ECO:0000313" key="3">
    <source>
        <dbReference type="EMBL" id="CAK0787214.1"/>
    </source>
</evidence>
<feature type="signal peptide" evidence="2">
    <location>
        <begin position="1"/>
        <end position="27"/>
    </location>
</feature>
<dbReference type="AlphaFoldDB" id="A0AAV1IIR4"/>
<keyword evidence="2" id="KW-0732">Signal</keyword>
<protein>
    <submittedName>
        <fullName evidence="3">Uncharacterized protein</fullName>
    </submittedName>
</protein>